<dbReference type="AlphaFoldDB" id="A0A0F7ZXB6"/>
<protein>
    <recommendedName>
        <fullName evidence="4">RNase H type-1 domain-containing protein</fullName>
    </recommendedName>
</protein>
<feature type="region of interest" description="Disordered" evidence="1">
    <location>
        <begin position="116"/>
        <end position="136"/>
    </location>
</feature>
<keyword evidence="3" id="KW-1185">Reference proteome</keyword>
<dbReference type="Proteomes" id="UP000054481">
    <property type="component" value="Unassembled WGS sequence"/>
</dbReference>
<evidence type="ECO:0000256" key="1">
    <source>
        <dbReference type="SAM" id="MobiDB-lite"/>
    </source>
</evidence>
<organism evidence="2 3">
    <name type="scientific">Hirsutella minnesotensis 3608</name>
    <dbReference type="NCBI Taxonomy" id="1043627"/>
    <lineage>
        <taxon>Eukaryota</taxon>
        <taxon>Fungi</taxon>
        <taxon>Dikarya</taxon>
        <taxon>Ascomycota</taxon>
        <taxon>Pezizomycotina</taxon>
        <taxon>Sordariomycetes</taxon>
        <taxon>Hypocreomycetidae</taxon>
        <taxon>Hypocreales</taxon>
        <taxon>Ophiocordycipitaceae</taxon>
        <taxon>Hirsutella</taxon>
    </lineage>
</organism>
<evidence type="ECO:0000313" key="3">
    <source>
        <dbReference type="Proteomes" id="UP000054481"/>
    </source>
</evidence>
<proteinExistence type="predicted"/>
<accession>A0A0F7ZXB6</accession>
<gene>
    <name evidence="2" type="ORF">HIM_10175</name>
</gene>
<reference evidence="2 3" key="1">
    <citation type="journal article" date="2014" name="Genome Biol. Evol.">
        <title>Comparative genomics and transcriptomics analyses reveal divergent lifestyle features of nematode endoparasitic fungus Hirsutella minnesotensis.</title>
        <authorList>
            <person name="Lai Y."/>
            <person name="Liu K."/>
            <person name="Zhang X."/>
            <person name="Zhang X."/>
            <person name="Li K."/>
            <person name="Wang N."/>
            <person name="Shu C."/>
            <person name="Wu Y."/>
            <person name="Wang C."/>
            <person name="Bushley K.E."/>
            <person name="Xiang M."/>
            <person name="Liu X."/>
        </authorList>
    </citation>
    <scope>NUCLEOTIDE SEQUENCE [LARGE SCALE GENOMIC DNA]</scope>
    <source>
        <strain evidence="2 3">3608</strain>
    </source>
</reference>
<feature type="region of interest" description="Disordered" evidence="1">
    <location>
        <begin position="69"/>
        <end position="93"/>
    </location>
</feature>
<evidence type="ECO:0008006" key="4">
    <source>
        <dbReference type="Google" id="ProtNLM"/>
    </source>
</evidence>
<evidence type="ECO:0000313" key="2">
    <source>
        <dbReference type="EMBL" id="KJZ70437.1"/>
    </source>
</evidence>
<name>A0A0F7ZXB6_9HYPO</name>
<dbReference type="EMBL" id="KQ030626">
    <property type="protein sequence ID" value="KJZ70437.1"/>
    <property type="molecule type" value="Genomic_DNA"/>
</dbReference>
<sequence length="185" mass="20389">MAFQRGVRPRSPPFTGSLKYLPQRRSYREKAHWQASGSEASTGITLCSPKRAWKQKFCSRLWRLLAQTPRLEPPPLPRPQPPSMGPTGGMSKAEGAQAFRDWLKRAEDTDDIIVYSDGSQTKSSPAVPGQTGSGFSVHRAGKEITAGAGRITHGEVYDGEIIGAITRQQLERSWGTLEVPRSTKQ</sequence>
<feature type="compositionally biased region" description="Pro residues" evidence="1">
    <location>
        <begin position="71"/>
        <end position="84"/>
    </location>
</feature>